<sequence>MKIDDLILELQDILGSAKSVPFSGGKVMVDSDEMYNIIEQIQDAMPSEISQAKNVVADRKAILTEAKKEAENIIRNAEERKKTILNQNELVREAKVKAKEIVDDAKAKSKEIRTATNVYSDSILKTTEETLSSQLDIVKKTREKFSEQQRTQKKA</sequence>
<dbReference type="EMBL" id="JACOPS010000002">
    <property type="protein sequence ID" value="MBC5728173.1"/>
    <property type="molecule type" value="Genomic_DNA"/>
</dbReference>
<dbReference type="RefSeq" id="WP_022234320.1">
    <property type="nucleotide sequence ID" value="NZ_JACOPS010000002.1"/>
</dbReference>
<reference evidence="2 3" key="1">
    <citation type="submission" date="2020-08" db="EMBL/GenBank/DDBJ databases">
        <title>Genome public.</title>
        <authorList>
            <person name="Liu C."/>
            <person name="Sun Q."/>
        </authorList>
    </citation>
    <scope>NUCLEOTIDE SEQUENCE [LARGE SCALE GENOMIC DNA]</scope>
    <source>
        <strain evidence="2 3">NSJ-71</strain>
    </source>
</reference>
<proteinExistence type="predicted"/>
<protein>
    <submittedName>
        <fullName evidence="2">ATPase</fullName>
    </submittedName>
</protein>
<feature type="coiled-coil region" evidence="1">
    <location>
        <begin position="60"/>
        <end position="94"/>
    </location>
</feature>
<evidence type="ECO:0000256" key="1">
    <source>
        <dbReference type="SAM" id="Coils"/>
    </source>
</evidence>
<accession>A0ABR7HKW0</accession>
<keyword evidence="3" id="KW-1185">Reference proteome</keyword>
<name>A0ABR7HKW0_9FIRM</name>
<organism evidence="2 3">
    <name type="scientific">Ruminococcus intestinalis</name>
    <dbReference type="NCBI Taxonomy" id="2763066"/>
    <lineage>
        <taxon>Bacteria</taxon>
        <taxon>Bacillati</taxon>
        <taxon>Bacillota</taxon>
        <taxon>Clostridia</taxon>
        <taxon>Eubacteriales</taxon>
        <taxon>Oscillospiraceae</taxon>
        <taxon>Ruminococcus</taxon>
    </lineage>
</organism>
<comment type="caution">
    <text evidence="2">The sequence shown here is derived from an EMBL/GenBank/DDBJ whole genome shotgun (WGS) entry which is preliminary data.</text>
</comment>
<evidence type="ECO:0000313" key="3">
    <source>
        <dbReference type="Proteomes" id="UP000636755"/>
    </source>
</evidence>
<evidence type="ECO:0000313" key="2">
    <source>
        <dbReference type="EMBL" id="MBC5728173.1"/>
    </source>
</evidence>
<gene>
    <name evidence="2" type="ORF">H8R91_06515</name>
</gene>
<dbReference type="Proteomes" id="UP000636755">
    <property type="component" value="Unassembled WGS sequence"/>
</dbReference>
<keyword evidence="1" id="KW-0175">Coiled coil</keyword>